<dbReference type="Proteomes" id="UP000287651">
    <property type="component" value="Unassembled WGS sequence"/>
</dbReference>
<evidence type="ECO:0000313" key="2">
    <source>
        <dbReference type="EMBL" id="RRT46360.1"/>
    </source>
</evidence>
<sequence>MRGEAAIYLLGDGAPASAFGVTDHSASDPVRIKPNLFFFLVEEPAILRRNDGPNKVQRNSKFFASAPFEDSRRPRHRSRKSAGRAQKKAQADSNPAKTISKGREFGGGRGSAAASRSPLAEGAAVVEEEEEEKERRSMGGGGRGLGLGWKRGRGTGR</sequence>
<name>A0A426Y400_ENSVE</name>
<feature type="region of interest" description="Disordered" evidence="1">
    <location>
        <begin position="50"/>
        <end position="157"/>
    </location>
</feature>
<comment type="caution">
    <text evidence="2">The sequence shown here is derived from an EMBL/GenBank/DDBJ whole genome shotgun (WGS) entry which is preliminary data.</text>
</comment>
<protein>
    <submittedName>
        <fullName evidence="2">Uncharacterized protein</fullName>
    </submittedName>
</protein>
<feature type="compositionally biased region" description="Gly residues" evidence="1">
    <location>
        <begin position="138"/>
        <end position="149"/>
    </location>
</feature>
<dbReference type="EMBL" id="AMZH03015248">
    <property type="protein sequence ID" value="RRT46360.1"/>
    <property type="molecule type" value="Genomic_DNA"/>
</dbReference>
<feature type="compositionally biased region" description="Basic residues" evidence="1">
    <location>
        <begin position="73"/>
        <end position="87"/>
    </location>
</feature>
<accession>A0A426Y400</accession>
<dbReference type="AlphaFoldDB" id="A0A426Y400"/>
<proteinExistence type="predicted"/>
<gene>
    <name evidence="2" type="ORF">B296_00029301</name>
</gene>
<feature type="compositionally biased region" description="Low complexity" evidence="1">
    <location>
        <begin position="111"/>
        <end position="125"/>
    </location>
</feature>
<organism evidence="2 3">
    <name type="scientific">Ensete ventricosum</name>
    <name type="common">Abyssinian banana</name>
    <name type="synonym">Musa ensete</name>
    <dbReference type="NCBI Taxonomy" id="4639"/>
    <lineage>
        <taxon>Eukaryota</taxon>
        <taxon>Viridiplantae</taxon>
        <taxon>Streptophyta</taxon>
        <taxon>Embryophyta</taxon>
        <taxon>Tracheophyta</taxon>
        <taxon>Spermatophyta</taxon>
        <taxon>Magnoliopsida</taxon>
        <taxon>Liliopsida</taxon>
        <taxon>Zingiberales</taxon>
        <taxon>Musaceae</taxon>
        <taxon>Ensete</taxon>
    </lineage>
</organism>
<evidence type="ECO:0000256" key="1">
    <source>
        <dbReference type="SAM" id="MobiDB-lite"/>
    </source>
</evidence>
<evidence type="ECO:0000313" key="3">
    <source>
        <dbReference type="Proteomes" id="UP000287651"/>
    </source>
</evidence>
<reference evidence="2 3" key="1">
    <citation type="journal article" date="2014" name="Agronomy (Basel)">
        <title>A Draft Genome Sequence for Ensete ventricosum, the Drought-Tolerant Tree Against Hunger.</title>
        <authorList>
            <person name="Harrison J."/>
            <person name="Moore K.A."/>
            <person name="Paszkiewicz K."/>
            <person name="Jones T."/>
            <person name="Grant M."/>
            <person name="Ambacheew D."/>
            <person name="Muzemil S."/>
            <person name="Studholme D.J."/>
        </authorList>
    </citation>
    <scope>NUCLEOTIDE SEQUENCE [LARGE SCALE GENOMIC DNA]</scope>
</reference>